<keyword evidence="3" id="KW-1185">Reference proteome</keyword>
<proteinExistence type="predicted"/>
<dbReference type="PATRIC" id="fig|907348.3.peg.943"/>
<feature type="signal peptide" evidence="1">
    <location>
        <begin position="1"/>
        <end position="21"/>
    </location>
</feature>
<dbReference type="PROSITE" id="PS51257">
    <property type="entry name" value="PROKAR_LIPOPROTEIN"/>
    <property type="match status" value="1"/>
</dbReference>
<evidence type="ECO:0008006" key="4">
    <source>
        <dbReference type="Google" id="ProtNLM"/>
    </source>
</evidence>
<dbReference type="STRING" id="907348.TresaDRAFT_1491"/>
<feature type="chain" id="PRO_5003610189" description="Lipoprotein" evidence="1">
    <location>
        <begin position="22"/>
        <end position="155"/>
    </location>
</feature>
<gene>
    <name evidence="2" type="ORF">TresaDRAFT_1491</name>
</gene>
<dbReference type="Proteomes" id="UP000003571">
    <property type="component" value="Unassembled WGS sequence"/>
</dbReference>
<evidence type="ECO:0000256" key="1">
    <source>
        <dbReference type="SAM" id="SignalP"/>
    </source>
</evidence>
<name>H7EJI9_9SPIR</name>
<accession>H7EJI9</accession>
<dbReference type="EMBL" id="AGRW01000041">
    <property type="protein sequence ID" value="EIC02227.1"/>
    <property type="molecule type" value="Genomic_DNA"/>
</dbReference>
<dbReference type="RefSeq" id="WP_002703310.1">
    <property type="nucleotide sequence ID" value="NZ_AGRW01000041.1"/>
</dbReference>
<keyword evidence="1" id="KW-0732">Signal</keyword>
<reference evidence="2 3" key="1">
    <citation type="submission" date="2011-09" db="EMBL/GenBank/DDBJ databases">
        <title>The draft genome of Treponema saccharophilum DSM 2985.</title>
        <authorList>
            <consortium name="US DOE Joint Genome Institute (JGI-PGF)"/>
            <person name="Lucas S."/>
            <person name="Copeland A."/>
            <person name="Lapidus A."/>
            <person name="Glavina del Rio T."/>
            <person name="Dalin E."/>
            <person name="Tice H."/>
            <person name="Bruce D."/>
            <person name="Goodwin L."/>
            <person name="Pitluck S."/>
            <person name="Peters L."/>
            <person name="Kyrpides N."/>
            <person name="Mavromatis K."/>
            <person name="Ivanova N."/>
            <person name="Markowitz V."/>
            <person name="Cheng J.-F."/>
            <person name="Hugenholtz P."/>
            <person name="Woyke T."/>
            <person name="Wu D."/>
            <person name="Gronow S."/>
            <person name="Wellnitz S."/>
            <person name="Brambilla E."/>
            <person name="Klenk H.-P."/>
            <person name="Eisen J.A."/>
        </authorList>
    </citation>
    <scope>NUCLEOTIDE SEQUENCE [LARGE SCALE GENOMIC DNA]</scope>
    <source>
        <strain evidence="2 3">DSM 2985</strain>
    </source>
</reference>
<protein>
    <recommendedName>
        <fullName evidence="4">Lipoprotein</fullName>
    </recommendedName>
</protein>
<organism evidence="2 3">
    <name type="scientific">Treponema saccharophilum DSM 2985</name>
    <dbReference type="NCBI Taxonomy" id="907348"/>
    <lineage>
        <taxon>Bacteria</taxon>
        <taxon>Pseudomonadati</taxon>
        <taxon>Spirochaetota</taxon>
        <taxon>Spirochaetia</taxon>
        <taxon>Spirochaetales</taxon>
        <taxon>Treponemataceae</taxon>
        <taxon>Treponema</taxon>
    </lineage>
</organism>
<dbReference type="AlphaFoldDB" id="H7EJI9"/>
<comment type="caution">
    <text evidence="2">The sequence shown here is derived from an EMBL/GenBank/DDBJ whole genome shotgun (WGS) entry which is preliminary data.</text>
</comment>
<sequence length="155" mass="17038">MKKLSKIAAILAALVMACAFIGCGDSTDENEGDSKEELEAPTDLVIESITNMSGVIRVDILFNVRDYDVHKAILGYSDTNDSSKAVYEESCFFGMTSKNGKESAIAKFSDWTPVSGKKYYFWLKAVKEGADLINKCSVITAESPWSNVAEFTYTE</sequence>
<evidence type="ECO:0000313" key="3">
    <source>
        <dbReference type="Proteomes" id="UP000003571"/>
    </source>
</evidence>
<evidence type="ECO:0000313" key="2">
    <source>
        <dbReference type="EMBL" id="EIC02227.1"/>
    </source>
</evidence>